<feature type="region of interest" description="Disordered" evidence="1">
    <location>
        <begin position="291"/>
        <end position="320"/>
    </location>
</feature>
<feature type="compositionally biased region" description="Low complexity" evidence="1">
    <location>
        <begin position="332"/>
        <end position="356"/>
    </location>
</feature>
<feature type="region of interest" description="Disordered" evidence="1">
    <location>
        <begin position="332"/>
        <end position="358"/>
    </location>
</feature>
<dbReference type="AlphaFoldDB" id="E3MEC7"/>
<feature type="transmembrane region" description="Helical" evidence="2">
    <location>
        <begin position="368"/>
        <end position="390"/>
    </location>
</feature>
<keyword evidence="3" id="KW-0732">Signal</keyword>
<accession>E3MEC7</accession>
<evidence type="ECO:0000256" key="2">
    <source>
        <dbReference type="SAM" id="Phobius"/>
    </source>
</evidence>
<feature type="region of interest" description="Disordered" evidence="1">
    <location>
        <begin position="164"/>
        <end position="185"/>
    </location>
</feature>
<keyword evidence="2" id="KW-1133">Transmembrane helix</keyword>
<feature type="region of interest" description="Disordered" evidence="1">
    <location>
        <begin position="121"/>
        <end position="141"/>
    </location>
</feature>
<feature type="compositionally biased region" description="Low complexity" evidence="1">
    <location>
        <begin position="166"/>
        <end position="185"/>
    </location>
</feature>
<proteinExistence type="predicted"/>
<evidence type="ECO:0000256" key="3">
    <source>
        <dbReference type="SAM" id="SignalP"/>
    </source>
</evidence>
<reference evidence="4" key="1">
    <citation type="submission" date="2007-07" db="EMBL/GenBank/DDBJ databases">
        <title>PCAP assembly of the Caenorhabditis remanei genome.</title>
        <authorList>
            <consortium name="The Caenorhabditis remanei Sequencing Consortium"/>
            <person name="Wilson R.K."/>
        </authorList>
    </citation>
    <scope>NUCLEOTIDE SEQUENCE [LARGE SCALE GENOMIC DNA]</scope>
    <source>
        <strain evidence="4">PB4641</strain>
    </source>
</reference>
<evidence type="ECO:0000313" key="4">
    <source>
        <dbReference type="EMBL" id="EFO99550.1"/>
    </source>
</evidence>
<feature type="region of interest" description="Disordered" evidence="1">
    <location>
        <begin position="230"/>
        <end position="256"/>
    </location>
</feature>
<gene>
    <name evidence="4" type="ORF">CRE_22371</name>
</gene>
<feature type="chain" id="PRO_5015089680" evidence="3">
    <location>
        <begin position="19"/>
        <end position="395"/>
    </location>
</feature>
<feature type="compositionally biased region" description="Low complexity" evidence="1">
    <location>
        <begin position="230"/>
        <end position="253"/>
    </location>
</feature>
<organism evidence="5">
    <name type="scientific">Caenorhabditis remanei</name>
    <name type="common">Caenorhabditis vulgaris</name>
    <dbReference type="NCBI Taxonomy" id="31234"/>
    <lineage>
        <taxon>Eukaryota</taxon>
        <taxon>Metazoa</taxon>
        <taxon>Ecdysozoa</taxon>
        <taxon>Nematoda</taxon>
        <taxon>Chromadorea</taxon>
        <taxon>Rhabditida</taxon>
        <taxon>Rhabditina</taxon>
        <taxon>Rhabditomorpha</taxon>
        <taxon>Rhabditoidea</taxon>
        <taxon>Rhabditidae</taxon>
        <taxon>Peloderinae</taxon>
        <taxon>Caenorhabditis</taxon>
    </lineage>
</organism>
<feature type="compositionally biased region" description="Low complexity" evidence="1">
    <location>
        <begin position="296"/>
        <end position="319"/>
    </location>
</feature>
<dbReference type="Proteomes" id="UP000008281">
    <property type="component" value="Unassembled WGS sequence"/>
</dbReference>
<keyword evidence="2" id="KW-0472">Membrane</keyword>
<feature type="signal peptide" evidence="3">
    <location>
        <begin position="1"/>
        <end position="18"/>
    </location>
</feature>
<protein>
    <submittedName>
        <fullName evidence="4">Uncharacterized protein</fullName>
    </submittedName>
</protein>
<name>E3MEC7_CAERE</name>
<keyword evidence="2" id="KW-0812">Transmembrane</keyword>
<keyword evidence="5" id="KW-1185">Reference proteome</keyword>
<evidence type="ECO:0000313" key="5">
    <source>
        <dbReference type="Proteomes" id="UP000008281"/>
    </source>
</evidence>
<dbReference type="EMBL" id="DS268438">
    <property type="protein sequence ID" value="EFO99550.1"/>
    <property type="molecule type" value="Genomic_DNA"/>
</dbReference>
<dbReference type="HOGENOM" id="CLU_698766_0_0_1"/>
<sequence length="395" mass="43387">MRIPVLIVLFALLVAAHLKCVCRSNEDEWNSYRIKVGETFRFINGQPLPGTKRCHDDADFFHLINGTWFAIPQKKDIRKWWAGLRLYKDNVVYTIYIDVVDRDWKPKNGIFKTPETTTIKMPKPWTRPTTVRPDSPTTRVPAVTGSTVKVCRPRVTPTWRTTKLFPTPTRMMPTSTSTQSPVSSTRALLVTPPLSTTRTLAPIPIPASYSTTTPTLSTTITEVMTPTKTTIMPSSTQSTSTTIPSTTGSPTASLSGSSTTTIGWYLDFEVSTKGDWQNFKPRKCEMETSFFSVERSTPPTTTPISSTPTSTSRSDSSTTAGFVVETTSTVETDFTSTDSTSTSTTATTTISAPTTARTEEEDMFPPGWLFGLIVCGGVVVGISLVVRCIARCRGV</sequence>
<evidence type="ECO:0000256" key="1">
    <source>
        <dbReference type="SAM" id="MobiDB-lite"/>
    </source>
</evidence>